<comment type="caution">
    <text evidence="1">The sequence shown here is derived from an EMBL/GenBank/DDBJ whole genome shotgun (WGS) entry which is preliminary data.</text>
</comment>
<accession>X0UMY0</accession>
<name>X0UMY0_9ZZZZ</name>
<protein>
    <submittedName>
        <fullName evidence="1">Uncharacterized protein</fullName>
    </submittedName>
</protein>
<dbReference type="AlphaFoldDB" id="X0UMY0"/>
<gene>
    <name evidence="1" type="ORF">S01H1_36749</name>
</gene>
<evidence type="ECO:0000313" key="1">
    <source>
        <dbReference type="EMBL" id="GAG06995.1"/>
    </source>
</evidence>
<proteinExistence type="predicted"/>
<reference evidence="1" key="1">
    <citation type="journal article" date="2014" name="Front. Microbiol.">
        <title>High frequency of phylogenetically diverse reductive dehalogenase-homologous genes in deep subseafloor sedimentary metagenomes.</title>
        <authorList>
            <person name="Kawai M."/>
            <person name="Futagami T."/>
            <person name="Toyoda A."/>
            <person name="Takaki Y."/>
            <person name="Nishi S."/>
            <person name="Hori S."/>
            <person name="Arai W."/>
            <person name="Tsubouchi T."/>
            <person name="Morono Y."/>
            <person name="Uchiyama I."/>
            <person name="Ito T."/>
            <person name="Fujiyama A."/>
            <person name="Inagaki F."/>
            <person name="Takami H."/>
        </authorList>
    </citation>
    <scope>NUCLEOTIDE SEQUENCE</scope>
    <source>
        <strain evidence="1">Expedition CK06-06</strain>
    </source>
</reference>
<organism evidence="1">
    <name type="scientific">marine sediment metagenome</name>
    <dbReference type="NCBI Taxonomy" id="412755"/>
    <lineage>
        <taxon>unclassified sequences</taxon>
        <taxon>metagenomes</taxon>
        <taxon>ecological metagenomes</taxon>
    </lineage>
</organism>
<dbReference type="EMBL" id="BARS01023047">
    <property type="protein sequence ID" value="GAG06995.1"/>
    <property type="molecule type" value="Genomic_DNA"/>
</dbReference>
<sequence>MPGTGISLLHGIPAIGTKFNEAQDLGPESQKNEASGKYKGSVCFYFEAGP</sequence>